<evidence type="ECO:0000313" key="1">
    <source>
        <dbReference type="EMBL" id="CAA2101700.1"/>
    </source>
</evidence>
<accession>A0A679ISE5</accession>
<proteinExistence type="predicted"/>
<organism evidence="1">
    <name type="scientific">Methylobacterium bullatum</name>
    <dbReference type="NCBI Taxonomy" id="570505"/>
    <lineage>
        <taxon>Bacteria</taxon>
        <taxon>Pseudomonadati</taxon>
        <taxon>Pseudomonadota</taxon>
        <taxon>Alphaproteobacteria</taxon>
        <taxon>Hyphomicrobiales</taxon>
        <taxon>Methylobacteriaceae</taxon>
        <taxon>Methylobacterium</taxon>
    </lineage>
</organism>
<reference evidence="1" key="1">
    <citation type="submission" date="2019-12" db="EMBL/GenBank/DDBJ databases">
        <authorList>
            <person name="Cremers G."/>
        </authorList>
    </citation>
    <scope>NUCLEOTIDE SEQUENCE</scope>
    <source>
        <strain evidence="1">Mbul1</strain>
    </source>
</reference>
<gene>
    <name evidence="1" type="ORF">MBUL_01310</name>
</gene>
<dbReference type="EMBL" id="LR743504">
    <property type="protein sequence ID" value="CAA2101700.1"/>
    <property type="molecule type" value="Genomic_DNA"/>
</dbReference>
<dbReference type="AlphaFoldDB" id="A0A679ISE5"/>
<protein>
    <submittedName>
        <fullName evidence="1">Uncharacterized protein</fullName>
    </submittedName>
</protein>
<name>A0A679ISE5_9HYPH</name>
<sequence>MGEHHKHASVGVAQAIFDGMPTVDRARVEAEAASKGVSALEIVRQSLDILIADAKPPATGGGGAGPAR</sequence>